<dbReference type="eggNOG" id="ENOG502S4Z0">
    <property type="taxonomic scope" value="Eukaryota"/>
</dbReference>
<organism evidence="3 4">
    <name type="scientific">Ricinus communis</name>
    <name type="common">Castor bean</name>
    <dbReference type="NCBI Taxonomy" id="3988"/>
    <lineage>
        <taxon>Eukaryota</taxon>
        <taxon>Viridiplantae</taxon>
        <taxon>Streptophyta</taxon>
        <taxon>Embryophyta</taxon>
        <taxon>Tracheophyta</taxon>
        <taxon>Spermatophyta</taxon>
        <taxon>Magnoliopsida</taxon>
        <taxon>eudicotyledons</taxon>
        <taxon>Gunneridae</taxon>
        <taxon>Pentapetalae</taxon>
        <taxon>rosids</taxon>
        <taxon>fabids</taxon>
        <taxon>Malpighiales</taxon>
        <taxon>Euphorbiaceae</taxon>
        <taxon>Acalyphoideae</taxon>
        <taxon>Acalypheae</taxon>
        <taxon>Ricinus</taxon>
    </lineage>
</organism>
<keyword evidence="4" id="KW-1185">Reference proteome</keyword>
<evidence type="ECO:0000313" key="3">
    <source>
        <dbReference type="EMBL" id="EEF43796.1"/>
    </source>
</evidence>
<feature type="domain" description="RIN4 pathogenic type III effector avirulence factor Avr cleavage site" evidence="2">
    <location>
        <begin position="13"/>
        <end position="42"/>
    </location>
</feature>
<dbReference type="PANTHER" id="PTHR33159">
    <property type="entry name" value="RPM1-INTERACTING PROTEIN 4 (RIN4) FAMILY PROTEIN"/>
    <property type="match status" value="1"/>
</dbReference>
<dbReference type="PANTHER" id="PTHR33159:SF49">
    <property type="entry name" value="RPM1-INTERACTING PROTEIN 4"/>
    <property type="match status" value="1"/>
</dbReference>
<dbReference type="GO" id="GO:0005886">
    <property type="term" value="C:plasma membrane"/>
    <property type="evidence" value="ECO:0000318"/>
    <property type="project" value="GO_Central"/>
</dbReference>
<dbReference type="AlphaFoldDB" id="B9RXE0"/>
<dbReference type="InterPro" id="IPR008700">
    <property type="entry name" value="TypeIII_avirulence_cleave"/>
</dbReference>
<dbReference type="InParanoid" id="B9RXE0"/>
<reference evidence="4" key="1">
    <citation type="journal article" date="2010" name="Nat. Biotechnol.">
        <title>Draft genome sequence of the oilseed species Ricinus communis.</title>
        <authorList>
            <person name="Chan A.P."/>
            <person name="Crabtree J."/>
            <person name="Zhao Q."/>
            <person name="Lorenzi H."/>
            <person name="Orvis J."/>
            <person name="Puiu D."/>
            <person name="Melake-Berhan A."/>
            <person name="Jones K.M."/>
            <person name="Redman J."/>
            <person name="Chen G."/>
            <person name="Cahoon E.B."/>
            <person name="Gedil M."/>
            <person name="Stanke M."/>
            <person name="Haas B.J."/>
            <person name="Wortman J.R."/>
            <person name="Fraser-Liggett C.M."/>
            <person name="Ravel J."/>
            <person name="Rabinowicz P.D."/>
        </authorList>
    </citation>
    <scope>NUCLEOTIDE SEQUENCE [LARGE SCALE GENOMIC DNA]</scope>
    <source>
        <strain evidence="4">cv. Hale</strain>
    </source>
</reference>
<feature type="domain" description="RIN4 pathogenic type III effector avirulence factor Avr cleavage site" evidence="2">
    <location>
        <begin position="172"/>
        <end position="205"/>
    </location>
</feature>
<feature type="compositionally biased region" description="Pro residues" evidence="1">
    <location>
        <begin position="214"/>
        <end position="230"/>
    </location>
</feature>
<evidence type="ECO:0000313" key="4">
    <source>
        <dbReference type="Proteomes" id="UP000008311"/>
    </source>
</evidence>
<proteinExistence type="predicted"/>
<gene>
    <name evidence="3" type="ORF">RCOM_0902970</name>
</gene>
<feature type="compositionally biased region" description="Polar residues" evidence="1">
    <location>
        <begin position="141"/>
        <end position="155"/>
    </location>
</feature>
<dbReference type="Proteomes" id="UP000008311">
    <property type="component" value="Unassembled WGS sequence"/>
</dbReference>
<feature type="region of interest" description="Disordered" evidence="1">
    <location>
        <begin position="81"/>
        <end position="187"/>
    </location>
</feature>
<dbReference type="EMBL" id="EQ973828">
    <property type="protein sequence ID" value="EEF43796.1"/>
    <property type="molecule type" value="Genomic_DNA"/>
</dbReference>
<sequence length="338" mass="37992">MHVAERMTWSQAQRRSHVPKFGNWENDNVPYTAFFDNARKEKGGVMINPNDPQENPEAFMHESEVELSFGRVRLNSVCEEKNQMGGIKREPSESDQQKSSSHNKSMTSECGSDRSSSDYSLLQAAYRRDRKKGVAGGEEINYNNTLSTSAVSQNSRQRRGSHPSNEGQQHQRTASVPKFGAWDEADPTSGEGFTVIFNRVKEEKQAASAAFPFPTIPQQPSPTSTSPPPSKANEWGGLEGAFRSTVPRSEGLGRHSISDLSSLRSFAPCSRPVMPPLTSFQLRMLVPPRQVDLFFRLGFVPEAKLRRRVASPLLYSLWRRKLKELTGELMLTLNLFDW</sequence>
<feature type="compositionally biased region" description="Polar residues" evidence="1">
    <location>
        <begin position="162"/>
        <end position="174"/>
    </location>
</feature>
<dbReference type="STRING" id="3988.B9RXE0"/>
<evidence type="ECO:0000256" key="1">
    <source>
        <dbReference type="SAM" id="MobiDB-lite"/>
    </source>
</evidence>
<dbReference type="Pfam" id="PF05627">
    <property type="entry name" value="AvrRpt-cleavage"/>
    <property type="match status" value="2"/>
</dbReference>
<accession>B9RXE0</accession>
<evidence type="ECO:0000259" key="2">
    <source>
        <dbReference type="Pfam" id="PF05627"/>
    </source>
</evidence>
<feature type="compositionally biased region" description="Basic and acidic residues" evidence="1">
    <location>
        <begin position="81"/>
        <end position="96"/>
    </location>
</feature>
<name>B9RXE0_RICCO</name>
<protein>
    <recommendedName>
        <fullName evidence="2">RIN4 pathogenic type III effector avirulence factor Avr cleavage site domain-containing protein</fullName>
    </recommendedName>
</protein>
<feature type="region of interest" description="Disordered" evidence="1">
    <location>
        <begin position="211"/>
        <end position="232"/>
    </location>
</feature>
<feature type="compositionally biased region" description="Polar residues" evidence="1">
    <location>
        <begin position="97"/>
        <end position="110"/>
    </location>
</feature>
<dbReference type="InterPro" id="IPR040387">
    <property type="entry name" value="RIN4/NOI4"/>
</dbReference>